<organism evidence="8 10">
    <name type="scientific">Hungatella hathewayi</name>
    <dbReference type="NCBI Taxonomy" id="154046"/>
    <lineage>
        <taxon>Bacteria</taxon>
        <taxon>Bacillati</taxon>
        <taxon>Bacillota</taxon>
        <taxon>Clostridia</taxon>
        <taxon>Lachnospirales</taxon>
        <taxon>Lachnospiraceae</taxon>
        <taxon>Hungatella</taxon>
    </lineage>
</organism>
<dbReference type="InterPro" id="IPR005225">
    <property type="entry name" value="Small_GTP-bd"/>
</dbReference>
<dbReference type="InterPro" id="IPR000795">
    <property type="entry name" value="T_Tr_GTP-bd_dom"/>
</dbReference>
<reference evidence="9 11" key="2">
    <citation type="submission" date="2018-08" db="EMBL/GenBank/DDBJ databases">
        <title>A genome reference for cultivated species of the human gut microbiota.</title>
        <authorList>
            <person name="Zou Y."/>
            <person name="Xue W."/>
            <person name="Luo G."/>
        </authorList>
    </citation>
    <scope>NUCLEOTIDE SEQUENCE [LARGE SCALE GENOMIC DNA]</scope>
    <source>
        <strain evidence="9 11">TF05-11AC</strain>
    </source>
</reference>
<dbReference type="SUPFAM" id="SSF50447">
    <property type="entry name" value="Translation proteins"/>
    <property type="match status" value="1"/>
</dbReference>
<reference evidence="8 10" key="1">
    <citation type="submission" date="2015-09" db="EMBL/GenBank/DDBJ databases">
        <authorList>
            <consortium name="Pathogen Informatics"/>
        </authorList>
    </citation>
    <scope>NUCLEOTIDE SEQUENCE [LARGE SCALE GENOMIC DNA]</scope>
    <source>
        <strain evidence="8 10">2789STDY5608850</strain>
    </source>
</reference>
<dbReference type="FunFam" id="3.40.50.300:FF:000055">
    <property type="entry name" value="GTP-binding protein TypA"/>
    <property type="match status" value="1"/>
</dbReference>
<feature type="binding site" evidence="6">
    <location>
        <begin position="131"/>
        <end position="134"/>
    </location>
    <ligand>
        <name>GTP</name>
        <dbReference type="ChEBI" id="CHEBI:37565"/>
    </ligand>
</feature>
<gene>
    <name evidence="8" type="primary">typA</name>
    <name evidence="6" type="synonym">bipA</name>
    <name evidence="9" type="ORF">DXC39_31650</name>
    <name evidence="8" type="ORF">ERS852407_02410</name>
</gene>
<dbReference type="GO" id="GO:0019843">
    <property type="term" value="F:rRNA binding"/>
    <property type="evidence" value="ECO:0007669"/>
    <property type="project" value="UniProtKB-KW"/>
</dbReference>
<evidence type="ECO:0000313" key="8">
    <source>
        <dbReference type="EMBL" id="CUO30355.1"/>
    </source>
</evidence>
<evidence type="ECO:0000313" key="10">
    <source>
        <dbReference type="Proteomes" id="UP000095651"/>
    </source>
</evidence>
<protein>
    <recommendedName>
        <fullName evidence="6">Large ribosomal subunit assembly factor BipA</fullName>
        <ecNumber evidence="6">3.6.5.-</ecNumber>
    </recommendedName>
    <alternativeName>
        <fullName evidence="6">GTP-binding protein BipA</fullName>
    </alternativeName>
</protein>
<keyword evidence="6" id="KW-0694">RNA-binding</keyword>
<dbReference type="Pfam" id="PF21018">
    <property type="entry name" value="BipA_C"/>
    <property type="match status" value="1"/>
</dbReference>
<dbReference type="InterPro" id="IPR000640">
    <property type="entry name" value="EFG_V-like"/>
</dbReference>
<dbReference type="InterPro" id="IPR006298">
    <property type="entry name" value="BipA"/>
</dbReference>
<dbReference type="Proteomes" id="UP000261257">
    <property type="component" value="Unassembled WGS sequence"/>
</dbReference>
<dbReference type="Proteomes" id="UP000095651">
    <property type="component" value="Unassembled WGS sequence"/>
</dbReference>
<dbReference type="GO" id="GO:0000049">
    <property type="term" value="F:tRNA binding"/>
    <property type="evidence" value="ECO:0007669"/>
    <property type="project" value="UniProtKB-KW"/>
</dbReference>
<dbReference type="GO" id="GO:0005737">
    <property type="term" value="C:cytoplasm"/>
    <property type="evidence" value="ECO:0007669"/>
    <property type="project" value="UniProtKB-SubCell"/>
</dbReference>
<dbReference type="GO" id="GO:0009409">
    <property type="term" value="P:response to cold"/>
    <property type="evidence" value="ECO:0007669"/>
    <property type="project" value="UniProtKB-ARBA"/>
</dbReference>
<dbReference type="InterPro" id="IPR031157">
    <property type="entry name" value="G_TR_CS"/>
</dbReference>
<dbReference type="NCBIfam" id="TIGR00231">
    <property type="entry name" value="small_GTP"/>
    <property type="match status" value="1"/>
</dbReference>
<dbReference type="CDD" id="cd03691">
    <property type="entry name" value="BipA_TypA_II"/>
    <property type="match status" value="1"/>
</dbReference>
<dbReference type="GO" id="GO:0045727">
    <property type="term" value="P:positive regulation of translation"/>
    <property type="evidence" value="ECO:0007669"/>
    <property type="project" value="TreeGrafter"/>
</dbReference>
<dbReference type="InterPro" id="IPR035651">
    <property type="entry name" value="BipA_V"/>
</dbReference>
<comment type="similarity">
    <text evidence="6">Belongs to the TRAFAC class translation factor GTPase superfamily. Classic translation factor GTPase family. BipA subfamily.</text>
</comment>
<dbReference type="Gene3D" id="3.30.70.240">
    <property type="match status" value="1"/>
</dbReference>
<dbReference type="SUPFAM" id="SSF54980">
    <property type="entry name" value="EF-G C-terminal domain-like"/>
    <property type="match status" value="2"/>
</dbReference>
<evidence type="ECO:0000313" key="11">
    <source>
        <dbReference type="Proteomes" id="UP000261257"/>
    </source>
</evidence>
<dbReference type="AlphaFoldDB" id="A0A174E228"/>
<name>A0A174E228_9FIRM</name>
<dbReference type="EMBL" id="CYZE01000005">
    <property type="protein sequence ID" value="CUO30355.1"/>
    <property type="molecule type" value="Genomic_DNA"/>
</dbReference>
<dbReference type="GO" id="GO:0010467">
    <property type="term" value="P:gene expression"/>
    <property type="evidence" value="ECO:0007669"/>
    <property type="project" value="UniProtKB-ARBA"/>
</dbReference>
<dbReference type="InterPro" id="IPR048876">
    <property type="entry name" value="BipA_C"/>
</dbReference>
<dbReference type="FunFam" id="3.30.70.870:FF:000003">
    <property type="entry name" value="GTP-binding protein TypA"/>
    <property type="match status" value="1"/>
</dbReference>
<dbReference type="InterPro" id="IPR006297">
    <property type="entry name" value="EF-4"/>
</dbReference>
<comment type="subunit">
    <text evidence="6">Monomer.</text>
</comment>
<dbReference type="FunFam" id="2.40.30.10:FF:000016">
    <property type="entry name" value="GTP-binding protein TypA"/>
    <property type="match status" value="1"/>
</dbReference>
<dbReference type="Gene3D" id="3.40.50.300">
    <property type="entry name" value="P-loop containing nucleotide triphosphate hydrolases"/>
    <property type="match status" value="1"/>
</dbReference>
<comment type="subcellular location">
    <subcellularLocation>
        <location evidence="6">Cytoplasm</location>
    </subcellularLocation>
    <text evidence="6">Binds to ribosomes.</text>
</comment>
<comment type="function">
    <text evidence="6">A 50S ribosomal subunit assembly protein with GTPase activity, required for 50S subunit assembly at low temperatures, may also play a role in translation. Binds GTP and analogs. Binds the 70S ribosome between the 30S and 50S subunits, in a similar position as ribosome-bound EF-G; it contacts a number of ribosomal proteins, both rRNAs and the A-site tRNA.</text>
</comment>
<keyword evidence="3 6" id="KW-0342">GTP-binding</keyword>
<keyword evidence="6" id="KW-0699">rRNA-binding</keyword>
<dbReference type="EC" id="3.6.5.-" evidence="6"/>
<dbReference type="InterPro" id="IPR027417">
    <property type="entry name" value="P-loop_NTPase"/>
</dbReference>
<keyword evidence="6" id="KW-0820">tRNA-binding</keyword>
<comment type="similarity">
    <text evidence="1">Belongs to the TRAFAC class translation factor GTPase superfamily. Classic translation factor GTPase family. LepA subfamily.</text>
</comment>
<dbReference type="GO" id="GO:0005525">
    <property type="term" value="F:GTP binding"/>
    <property type="evidence" value="ECO:0007669"/>
    <property type="project" value="UniProtKB-UniRule"/>
</dbReference>
<dbReference type="Gene3D" id="2.40.30.10">
    <property type="entry name" value="Translation factors"/>
    <property type="match status" value="1"/>
</dbReference>
<sequence length="613" mass="68242">MKMKREDVRNVAIIAHVDHGKTTLVDALLRQSGIFRENQEVVDRVMDSNDIERERGITILSKNTAVNYNGTKINIIDTPGHADFGGEVERVLKMVNGVILVVDAYEGVMPQTKFVLRKALELGLSVVACINKIDRPEARPDEVEEEVLELLMDLDATEEQLDCPFLYASAKGGFAKKNLEDAEENMSALFQTIIDHIPAPEGDPEAPTQLLISTIDYNEYVGRIGVGKVDNGAIRVNQECVIVNHHDPDKMRKVKVGKLYEYEGLNKVEVTEAGIGAIVAISGITDIHIGDTLCSPENPEAIPFQKISEPTIAMNFMVNDSPLAGQEGKFITSRHIRERLFRELNTDVSLRVEETDSPDCFKVSGRGELHLSVLIENMRRENFEFAVSKAEVLYQYDERNRKLEPMEIAYIDVPEEFTGAVIQKLTSRKGELQGMSPANGGYTRLEFSIPSRGLIGYRGEFMTDTKGNGIMNTAFDGYAPFKGDLSYRKTGSLIAYESGESITYGLFNAQERGILFIGPGVKVYSGMVIGQNPKAEDIEINVCKTKKLTNTRSSSADEALKLTTPKEMSLEQCLDFIDTDELLEITPVSLRIRKKILDPTMRKRSSLNKKSLG</sequence>
<dbReference type="InterPro" id="IPR047041">
    <property type="entry name" value="BipA_GTP-bd_dom"/>
</dbReference>
<evidence type="ECO:0000256" key="2">
    <source>
        <dbReference type="ARBA" id="ARBA00022741"/>
    </source>
</evidence>
<proteinExistence type="inferred from homology"/>
<dbReference type="InterPro" id="IPR047042">
    <property type="entry name" value="BipA_II"/>
</dbReference>
<dbReference type="GO" id="GO:0043022">
    <property type="term" value="F:ribosome binding"/>
    <property type="evidence" value="ECO:0007669"/>
    <property type="project" value="UniProtKB-UniRule"/>
</dbReference>
<dbReference type="PANTHER" id="PTHR43512">
    <property type="entry name" value="TRANSLATION FACTOR GUF1-RELATED"/>
    <property type="match status" value="1"/>
</dbReference>
<dbReference type="SUPFAM" id="SSF52540">
    <property type="entry name" value="P-loop containing nucleoside triphosphate hydrolases"/>
    <property type="match status" value="1"/>
</dbReference>
<dbReference type="CDD" id="cd16263">
    <property type="entry name" value="BipA_III"/>
    <property type="match status" value="1"/>
</dbReference>
<dbReference type="PROSITE" id="PS51722">
    <property type="entry name" value="G_TR_2"/>
    <property type="match status" value="1"/>
</dbReference>
<keyword evidence="6" id="KW-0690">Ribosome biogenesis</keyword>
<feature type="domain" description="Tr-type G" evidence="7">
    <location>
        <begin position="6"/>
        <end position="201"/>
    </location>
</feature>
<evidence type="ECO:0000256" key="3">
    <source>
        <dbReference type="ARBA" id="ARBA00023134"/>
    </source>
</evidence>
<accession>A0A174E228</accession>
<dbReference type="InterPro" id="IPR035647">
    <property type="entry name" value="EFG_III/V"/>
</dbReference>
<dbReference type="InterPro" id="IPR004161">
    <property type="entry name" value="EFTu-like_2"/>
</dbReference>
<dbReference type="PANTHER" id="PTHR43512:SF4">
    <property type="entry name" value="TRANSLATION FACTOR GUF1 HOMOLOG, CHLOROPLASTIC"/>
    <property type="match status" value="1"/>
</dbReference>
<dbReference type="CDD" id="cd03710">
    <property type="entry name" value="BipA_TypA_C"/>
    <property type="match status" value="1"/>
</dbReference>
<dbReference type="NCBIfam" id="TIGR01394">
    <property type="entry name" value="TypA_BipA"/>
    <property type="match status" value="1"/>
</dbReference>
<keyword evidence="6" id="KW-0963">Cytoplasm</keyword>
<comment type="catalytic activity">
    <reaction evidence="5 6">
        <text>GTP + H2O = GDP + phosphate + H(+)</text>
        <dbReference type="Rhea" id="RHEA:19669"/>
        <dbReference type="ChEBI" id="CHEBI:15377"/>
        <dbReference type="ChEBI" id="CHEBI:15378"/>
        <dbReference type="ChEBI" id="CHEBI:37565"/>
        <dbReference type="ChEBI" id="CHEBI:43474"/>
        <dbReference type="ChEBI" id="CHEBI:58189"/>
    </reaction>
</comment>
<dbReference type="FunFam" id="2.40.50.250:FF:000001">
    <property type="entry name" value="GTP-binding protein TypA"/>
    <property type="match status" value="1"/>
</dbReference>
<dbReference type="GO" id="GO:0000027">
    <property type="term" value="P:ribosomal large subunit assembly"/>
    <property type="evidence" value="ECO:0007669"/>
    <property type="project" value="UniProtKB-UniRule"/>
</dbReference>
<evidence type="ECO:0000256" key="6">
    <source>
        <dbReference type="HAMAP-Rule" id="MF_00849"/>
    </source>
</evidence>
<dbReference type="GO" id="GO:0003924">
    <property type="term" value="F:GTPase activity"/>
    <property type="evidence" value="ECO:0007669"/>
    <property type="project" value="UniProtKB-UniRule"/>
</dbReference>
<dbReference type="InterPro" id="IPR047043">
    <property type="entry name" value="BipA_III"/>
</dbReference>
<dbReference type="SMART" id="SM00838">
    <property type="entry name" value="EFG_C"/>
    <property type="match status" value="1"/>
</dbReference>
<dbReference type="EMBL" id="QSSQ01000064">
    <property type="protein sequence ID" value="RGL92856.1"/>
    <property type="molecule type" value="Genomic_DNA"/>
</dbReference>
<dbReference type="FunFam" id="3.30.70.240:FF:000002">
    <property type="entry name" value="GTP-binding protein TypA"/>
    <property type="match status" value="1"/>
</dbReference>
<dbReference type="PROSITE" id="PS00301">
    <property type="entry name" value="G_TR_1"/>
    <property type="match status" value="1"/>
</dbReference>
<dbReference type="InterPro" id="IPR042116">
    <property type="entry name" value="TypA/BipA_C"/>
</dbReference>
<dbReference type="Pfam" id="PF03144">
    <property type="entry name" value="GTP_EFTU_D2"/>
    <property type="match status" value="1"/>
</dbReference>
<dbReference type="Gene3D" id="2.40.50.250">
    <property type="entry name" value="bipa protein"/>
    <property type="match status" value="1"/>
</dbReference>
<dbReference type="RefSeq" id="WP_055655337.1">
    <property type="nucleotide sequence ID" value="NZ_CABIXC010000005.1"/>
</dbReference>
<dbReference type="InterPro" id="IPR009000">
    <property type="entry name" value="Transl_B-barrel_sf"/>
</dbReference>
<dbReference type="Pfam" id="PF00679">
    <property type="entry name" value="EFG_C"/>
    <property type="match status" value="1"/>
</dbReference>
<dbReference type="CDD" id="cd01891">
    <property type="entry name" value="TypA_BipA"/>
    <property type="match status" value="1"/>
</dbReference>
<keyword evidence="4" id="KW-0472">Membrane</keyword>
<evidence type="ECO:0000256" key="4">
    <source>
        <dbReference type="ARBA" id="ARBA00023136"/>
    </source>
</evidence>
<keyword evidence="6" id="KW-0378">Hydrolase</keyword>
<evidence type="ECO:0000256" key="1">
    <source>
        <dbReference type="ARBA" id="ARBA00005454"/>
    </source>
</evidence>
<evidence type="ECO:0000313" key="9">
    <source>
        <dbReference type="EMBL" id="RGL92856.1"/>
    </source>
</evidence>
<evidence type="ECO:0000259" key="7">
    <source>
        <dbReference type="PROSITE" id="PS51722"/>
    </source>
</evidence>
<evidence type="ECO:0000256" key="5">
    <source>
        <dbReference type="ARBA" id="ARBA00048548"/>
    </source>
</evidence>
<keyword evidence="2 6" id="KW-0547">Nucleotide-binding</keyword>
<dbReference type="HAMAP" id="MF_00849">
    <property type="entry name" value="BipA"/>
    <property type="match status" value="1"/>
</dbReference>
<dbReference type="PRINTS" id="PR00315">
    <property type="entry name" value="ELONGATNFCT"/>
</dbReference>
<feature type="binding site" evidence="6">
    <location>
        <begin position="18"/>
        <end position="23"/>
    </location>
    <ligand>
        <name>GTP</name>
        <dbReference type="ChEBI" id="CHEBI:37565"/>
    </ligand>
</feature>
<dbReference type="Pfam" id="PF00009">
    <property type="entry name" value="GTP_EFTU"/>
    <property type="match status" value="1"/>
</dbReference>
<dbReference type="Gene3D" id="3.30.70.870">
    <property type="entry name" value="Elongation Factor G (Translational Gtpase), domain 3"/>
    <property type="match status" value="1"/>
</dbReference>